<gene>
    <name evidence="10" type="ORF">AALT52_02045</name>
</gene>
<dbReference type="Pfam" id="PF01478">
    <property type="entry name" value="Peptidase_A24"/>
    <property type="match status" value="1"/>
</dbReference>
<comment type="caution">
    <text evidence="10">The sequence shown here is derived from an EMBL/GenBank/DDBJ whole genome shotgun (WGS) entry which is preliminary data.</text>
</comment>
<feature type="transmembrane region" description="Helical" evidence="7">
    <location>
        <begin position="69"/>
        <end position="89"/>
    </location>
</feature>
<evidence type="ECO:0000256" key="4">
    <source>
        <dbReference type="ARBA" id="ARBA00022692"/>
    </source>
</evidence>
<comment type="similarity">
    <text evidence="2">Belongs to the peptidase A24 family.</text>
</comment>
<evidence type="ECO:0000256" key="3">
    <source>
        <dbReference type="ARBA" id="ARBA00022475"/>
    </source>
</evidence>
<keyword evidence="11" id="KW-1185">Reference proteome</keyword>
<feature type="transmembrane region" description="Helical" evidence="7">
    <location>
        <begin position="119"/>
        <end position="136"/>
    </location>
</feature>
<keyword evidence="4 7" id="KW-0812">Transmembrane</keyword>
<evidence type="ECO:0000313" key="10">
    <source>
        <dbReference type="EMBL" id="MEY8661680.1"/>
    </source>
</evidence>
<keyword evidence="5 7" id="KW-1133">Transmembrane helix</keyword>
<evidence type="ECO:0000313" key="11">
    <source>
        <dbReference type="Proteomes" id="UP001565236"/>
    </source>
</evidence>
<proteinExistence type="inferred from homology"/>
<dbReference type="Proteomes" id="UP001565236">
    <property type="component" value="Unassembled WGS sequence"/>
</dbReference>
<accession>A0ABV4DMH9</accession>
<dbReference type="PANTHER" id="PTHR30487">
    <property type="entry name" value="TYPE 4 PREPILIN-LIKE PROTEINS LEADER PEPTIDE-PROCESSING ENZYME"/>
    <property type="match status" value="1"/>
</dbReference>
<feature type="domain" description="Prepilin peptidase A24 N-terminal" evidence="9">
    <location>
        <begin position="8"/>
        <end position="86"/>
    </location>
</feature>
<evidence type="ECO:0000256" key="1">
    <source>
        <dbReference type="ARBA" id="ARBA00004651"/>
    </source>
</evidence>
<keyword evidence="6 7" id="KW-0472">Membrane</keyword>
<dbReference type="InterPro" id="IPR000045">
    <property type="entry name" value="Prepilin_IV_endopep_pep"/>
</dbReference>
<name>A0ABV4DMH9_9LACO</name>
<protein>
    <submittedName>
        <fullName evidence="10">Prepilin peptidase</fullName>
    </submittedName>
</protein>
<dbReference type="InterPro" id="IPR010627">
    <property type="entry name" value="Prepilin_pept_A24_N"/>
</dbReference>
<evidence type="ECO:0000256" key="7">
    <source>
        <dbReference type="SAM" id="Phobius"/>
    </source>
</evidence>
<reference evidence="10 11" key="1">
    <citation type="submission" date="2024-03" db="EMBL/GenBank/DDBJ databases">
        <title>Mouse gut bacterial collection (mGBC) of GemPharmatech.</title>
        <authorList>
            <person name="He Y."/>
            <person name="Dong L."/>
            <person name="Wu D."/>
            <person name="Gao X."/>
            <person name="Lin Z."/>
        </authorList>
    </citation>
    <scope>NUCLEOTIDE SEQUENCE [LARGE SCALE GENOMIC DNA]</scope>
    <source>
        <strain evidence="10 11">15-30</strain>
    </source>
</reference>
<comment type="subcellular location">
    <subcellularLocation>
        <location evidence="1">Cell membrane</location>
        <topology evidence="1">Multi-pass membrane protein</topology>
    </subcellularLocation>
</comment>
<dbReference type="InterPro" id="IPR050882">
    <property type="entry name" value="Prepilin_peptidase/N-MTase"/>
</dbReference>
<feature type="transmembrane region" description="Helical" evidence="7">
    <location>
        <begin position="207"/>
        <end position="222"/>
    </location>
</feature>
<feature type="domain" description="Prepilin type IV endopeptidase peptidase" evidence="8">
    <location>
        <begin position="101"/>
        <end position="198"/>
    </location>
</feature>
<dbReference type="RefSeq" id="WP_369940730.1">
    <property type="nucleotide sequence ID" value="NZ_JBCLUF010000004.1"/>
</dbReference>
<dbReference type="PANTHER" id="PTHR30487:SF0">
    <property type="entry name" value="PREPILIN LEADER PEPTIDASE_N-METHYLTRANSFERASE-RELATED"/>
    <property type="match status" value="1"/>
</dbReference>
<sequence>MFSSLFFLVGALLASFFSCRLYRAQHFLWAFEPRSFCENCHQTLTFWQLIPIIGFLLQKGRCHFCQSPIAPISTLNELFFGMILSLLPFFVPQTLWLQTFLICSWLFYLSLFDLATRSVPLIPLLFGGSLNVIFFAKTHFFFEWSIFGLGLLLLVLGNLSGKLGHGDTLVISFLAFELPFQELWLLLIYASSVALFYTFFFKVPHELAFIPALFLGYLLTLFI</sequence>
<dbReference type="EMBL" id="JBCLUF010000004">
    <property type="protein sequence ID" value="MEY8661680.1"/>
    <property type="molecule type" value="Genomic_DNA"/>
</dbReference>
<keyword evidence="3" id="KW-1003">Cell membrane</keyword>
<evidence type="ECO:0000256" key="6">
    <source>
        <dbReference type="ARBA" id="ARBA00023136"/>
    </source>
</evidence>
<feature type="transmembrane region" description="Helical" evidence="7">
    <location>
        <begin position="182"/>
        <end position="201"/>
    </location>
</feature>
<dbReference type="Pfam" id="PF06750">
    <property type="entry name" value="A24_N_bact"/>
    <property type="match status" value="1"/>
</dbReference>
<feature type="transmembrane region" description="Helical" evidence="7">
    <location>
        <begin position="95"/>
        <end position="112"/>
    </location>
</feature>
<evidence type="ECO:0000259" key="8">
    <source>
        <dbReference type="Pfam" id="PF01478"/>
    </source>
</evidence>
<evidence type="ECO:0000256" key="2">
    <source>
        <dbReference type="ARBA" id="ARBA00005801"/>
    </source>
</evidence>
<organism evidence="10 11">
    <name type="scientific">Ligilactobacillus faecis</name>
    <dbReference type="NCBI Taxonomy" id="762833"/>
    <lineage>
        <taxon>Bacteria</taxon>
        <taxon>Bacillati</taxon>
        <taxon>Bacillota</taxon>
        <taxon>Bacilli</taxon>
        <taxon>Lactobacillales</taxon>
        <taxon>Lactobacillaceae</taxon>
        <taxon>Ligilactobacillus</taxon>
    </lineage>
</organism>
<feature type="transmembrane region" description="Helical" evidence="7">
    <location>
        <begin position="142"/>
        <end position="161"/>
    </location>
</feature>
<evidence type="ECO:0000256" key="5">
    <source>
        <dbReference type="ARBA" id="ARBA00022989"/>
    </source>
</evidence>
<evidence type="ECO:0000259" key="9">
    <source>
        <dbReference type="Pfam" id="PF06750"/>
    </source>
</evidence>